<dbReference type="NCBIfam" id="TIGR04057">
    <property type="entry name" value="SusC_RagA_signa"/>
    <property type="match status" value="1"/>
</dbReference>
<accession>A0A1M4X4T7</accession>
<reference evidence="10" key="1">
    <citation type="submission" date="2016-11" db="EMBL/GenBank/DDBJ databases">
        <authorList>
            <person name="Varghese N."/>
            <person name="Submissions S."/>
        </authorList>
    </citation>
    <scope>NUCLEOTIDE SEQUENCE [LARGE SCALE GENOMIC DNA]</scope>
    <source>
        <strain evidence="10">DSM 27370</strain>
    </source>
</reference>
<dbReference type="InterPro" id="IPR008969">
    <property type="entry name" value="CarboxyPept-like_regulatory"/>
</dbReference>
<proteinExistence type="inferred from homology"/>
<comment type="similarity">
    <text evidence="7">Belongs to the TonB-dependent receptor family.</text>
</comment>
<dbReference type="FunFam" id="2.170.130.10:FF:000008">
    <property type="entry name" value="SusC/RagA family TonB-linked outer membrane protein"/>
    <property type="match status" value="1"/>
</dbReference>
<evidence type="ECO:0000313" key="10">
    <source>
        <dbReference type="Proteomes" id="UP000184480"/>
    </source>
</evidence>
<dbReference type="SUPFAM" id="SSF49464">
    <property type="entry name" value="Carboxypeptidase regulatory domain-like"/>
    <property type="match status" value="1"/>
</dbReference>
<name>A0A1M4X4T7_9BACT</name>
<keyword evidence="10" id="KW-1185">Reference proteome</keyword>
<sequence>MQKTINNFLSLFFISLLLLCGHTPIYAQQKKEIKGTVVDASGEGLIGVSVAVTGASVGTVTDLDGNFTLSVPTTAKTLEAKYIGMKNQTVPITGDHIRIVMEDNSSELDEVVVIGYGTVKRRDLTGSVVSVQGETLAKVPVTSAAEALTGRLAGVQITSTDGSPDAEMIIRVRGGGSVTGDNSPLYIVDGFPVSNINDIASADIQTIDVLKDASSTAIYGSQGANGVVIITTKSAKGGKTSVSYNGYLQSKKLSKKMKVLNPYEYVMWNYELALFDGDDGLKNVTQRYGYYDDYDLYKYQDGIDWQEDMFGASVLSYQHNVSINGGSDKTKFGLSATWNKNGGLMPNNDYERINVNFKLSHEISKTLRFSANARVIDTETNGSGTSGSTYKVRTTSAVNSPATLGLDGVKIVDPGSMTDEEYQEWLNSNVSLSEQASWYWQRKNEKTYNFTGSLDWDILKSLTYRIEAGYEYRFDEKKNWWGEHTSNASYVGGLPLAEWTKTNRTTLRVANTLSWNQTFNKDHKVDVMVGQEIVSKRSNYNYMYGTHFSVDFSPEKVFANMSSGASIGTKSIKSYINRDDNLASFFGRAGYNYKERYLATLTLRADGSTKFAKGNQWGYFPAGALAWRVIEEPFMEGIKNSLALSNLKLRVSYGEAGNNRIGDALFEPNYGLFDTKTYGLGDRQNTYYASANKQLPNPDLKWETTITRNLALDFGLWGERLNGSIEFYKNTAKDLLIERPIVAPGYETTVENTAQTTNKGFEVTLNGFIINKKDFYLNANFNIGFNKSNVDKIAKGISLMEFGSGWAGTDLKGSNDYHVMVGKPVGQIYGWVTDGYYTTNDFTSYDESSKTYILKDGVADLKGLTGSRIGVRPGTIKFKDLDGNGIIDDNDRTIIGDTNPDFTGGFGINAGYKGFDFTMMFNFVYGNDIYNANKIATSQQYRTSNYQSNLLSFMNSNNRYSYLDRNTGTLVTDLATLAEMNEGANAKQYWSPASFGNATVVPHSWAIEDGSFLRLQNVTLGYTLPKTITRKFMCEQFRIYCTLNNVWVWTKYSGYDPEVYSPIRGSSSSNLTPGVDYSAYPKSFSYTFGVNLTF</sequence>
<dbReference type="SUPFAM" id="SSF56935">
    <property type="entry name" value="Porins"/>
    <property type="match status" value="1"/>
</dbReference>
<dbReference type="Gene3D" id="2.170.130.10">
    <property type="entry name" value="TonB-dependent receptor, plug domain"/>
    <property type="match status" value="1"/>
</dbReference>
<evidence type="ECO:0000256" key="5">
    <source>
        <dbReference type="ARBA" id="ARBA00023136"/>
    </source>
</evidence>
<dbReference type="InterPro" id="IPR037066">
    <property type="entry name" value="Plug_dom_sf"/>
</dbReference>
<dbReference type="EMBL" id="FQUC01000002">
    <property type="protein sequence ID" value="SHE88212.1"/>
    <property type="molecule type" value="Genomic_DNA"/>
</dbReference>
<evidence type="ECO:0000256" key="6">
    <source>
        <dbReference type="ARBA" id="ARBA00023237"/>
    </source>
</evidence>
<evidence type="ECO:0000256" key="4">
    <source>
        <dbReference type="ARBA" id="ARBA00022692"/>
    </source>
</evidence>
<dbReference type="Gene3D" id="2.40.170.20">
    <property type="entry name" value="TonB-dependent receptor, beta-barrel domain"/>
    <property type="match status" value="1"/>
</dbReference>
<evidence type="ECO:0000259" key="8">
    <source>
        <dbReference type="Pfam" id="PF07715"/>
    </source>
</evidence>
<dbReference type="Gene3D" id="2.60.40.1120">
    <property type="entry name" value="Carboxypeptidase-like, regulatory domain"/>
    <property type="match status" value="1"/>
</dbReference>
<dbReference type="AlphaFoldDB" id="A0A1M4X4T7"/>
<dbReference type="PROSITE" id="PS52016">
    <property type="entry name" value="TONB_DEPENDENT_REC_3"/>
    <property type="match status" value="1"/>
</dbReference>
<dbReference type="Pfam" id="PF13715">
    <property type="entry name" value="CarbopepD_reg_2"/>
    <property type="match status" value="1"/>
</dbReference>
<dbReference type="NCBIfam" id="TIGR04056">
    <property type="entry name" value="OMP_RagA_SusC"/>
    <property type="match status" value="1"/>
</dbReference>
<keyword evidence="3 7" id="KW-1134">Transmembrane beta strand</keyword>
<dbReference type="GO" id="GO:0009279">
    <property type="term" value="C:cell outer membrane"/>
    <property type="evidence" value="ECO:0007669"/>
    <property type="project" value="UniProtKB-SubCell"/>
</dbReference>
<evidence type="ECO:0000256" key="1">
    <source>
        <dbReference type="ARBA" id="ARBA00004571"/>
    </source>
</evidence>
<protein>
    <submittedName>
        <fullName evidence="9">TonB-linked outer membrane protein, SusC/RagA family</fullName>
    </submittedName>
</protein>
<dbReference type="OrthoDB" id="1096961at2"/>
<evidence type="ECO:0000256" key="3">
    <source>
        <dbReference type="ARBA" id="ARBA00022452"/>
    </source>
</evidence>
<dbReference type="RefSeq" id="WP_062175953.1">
    <property type="nucleotide sequence ID" value="NZ_BBXL01000002.1"/>
</dbReference>
<organism evidence="9 10">
    <name type="scientific">Dysgonomonas macrotermitis</name>
    <dbReference type="NCBI Taxonomy" id="1346286"/>
    <lineage>
        <taxon>Bacteria</taxon>
        <taxon>Pseudomonadati</taxon>
        <taxon>Bacteroidota</taxon>
        <taxon>Bacteroidia</taxon>
        <taxon>Bacteroidales</taxon>
        <taxon>Dysgonomonadaceae</taxon>
        <taxon>Dysgonomonas</taxon>
    </lineage>
</organism>
<keyword evidence="2 7" id="KW-0813">Transport</keyword>
<comment type="subcellular location">
    <subcellularLocation>
        <location evidence="1 7">Cell outer membrane</location>
        <topology evidence="1 7">Multi-pass membrane protein</topology>
    </subcellularLocation>
</comment>
<dbReference type="InterPro" id="IPR023997">
    <property type="entry name" value="TonB-dep_OMP_SusC/RagA_CS"/>
</dbReference>
<dbReference type="STRING" id="1346286.SAMN05444362_102396"/>
<keyword evidence="5 7" id="KW-0472">Membrane</keyword>
<feature type="domain" description="TonB-dependent receptor plug" evidence="8">
    <location>
        <begin position="121"/>
        <end position="227"/>
    </location>
</feature>
<dbReference type="Pfam" id="PF07715">
    <property type="entry name" value="Plug"/>
    <property type="match status" value="1"/>
</dbReference>
<dbReference type="Proteomes" id="UP000184480">
    <property type="component" value="Unassembled WGS sequence"/>
</dbReference>
<keyword evidence="4 7" id="KW-0812">Transmembrane</keyword>
<keyword evidence="6 7" id="KW-0998">Cell outer membrane</keyword>
<dbReference type="InterPro" id="IPR023996">
    <property type="entry name" value="TonB-dep_OMP_SusC/RagA"/>
</dbReference>
<evidence type="ECO:0000256" key="7">
    <source>
        <dbReference type="PROSITE-ProRule" id="PRU01360"/>
    </source>
</evidence>
<gene>
    <name evidence="9" type="ORF">SAMN05444362_102396</name>
</gene>
<dbReference type="InterPro" id="IPR039426">
    <property type="entry name" value="TonB-dep_rcpt-like"/>
</dbReference>
<evidence type="ECO:0000256" key="2">
    <source>
        <dbReference type="ARBA" id="ARBA00022448"/>
    </source>
</evidence>
<dbReference type="InterPro" id="IPR012910">
    <property type="entry name" value="Plug_dom"/>
</dbReference>
<dbReference type="InterPro" id="IPR036942">
    <property type="entry name" value="Beta-barrel_TonB_sf"/>
</dbReference>
<evidence type="ECO:0000313" key="9">
    <source>
        <dbReference type="EMBL" id="SHE88212.1"/>
    </source>
</evidence>